<dbReference type="SUPFAM" id="SSF58100">
    <property type="entry name" value="Bacterial hemolysins"/>
    <property type="match status" value="1"/>
</dbReference>
<accession>A0ABR8PTB9</accession>
<evidence type="ECO:0000256" key="1">
    <source>
        <dbReference type="SAM" id="Coils"/>
    </source>
</evidence>
<evidence type="ECO:0000313" key="3">
    <source>
        <dbReference type="EMBL" id="MBD7911414.1"/>
    </source>
</evidence>
<sequence>MGRLVHLKAFTNDVKLAQDSIENYKQEFTTLVNYATQIKGYIFPLPHDINAWPGGAAAYQAAQTTWADIGGTLEGWSISTLKNIIKIPEALTGDNNTIILPALNACISSCDDLISDPNDQLYIRSLKRKINLLIDSFDMYSDMTEGLIKSLNDEATVFDKDAGKMIVLSDQALDAIGNDNKRITELNNQISKLNSDIKSAAVAIAGGSLVAVAGLGICIVGIILAPATGGVSLGLLIPGLVITAGGAVCIALNSMTISQDKKLIDALNTQINSIEGDITLLTQMSDKLKGFAGQVDSLKNTLSVITKPWSSACDYFKSTLETLNTIEDATSEDWTNVKNELNDILTHWNTLIDTVGKIQVQFDVYKTNLSLGMSQDEVMKAINDSSANKVDIITYLIS</sequence>
<feature type="transmembrane region" description="Helical" evidence="2">
    <location>
        <begin position="231"/>
        <end position="252"/>
    </location>
</feature>
<dbReference type="RefSeq" id="WP_191768267.1">
    <property type="nucleotide sequence ID" value="NZ_JACSRA010000011.1"/>
</dbReference>
<proteinExistence type="predicted"/>
<feature type="coiled-coil region" evidence="1">
    <location>
        <begin position="176"/>
        <end position="203"/>
    </location>
</feature>
<dbReference type="Proteomes" id="UP000627781">
    <property type="component" value="Unassembled WGS sequence"/>
</dbReference>
<dbReference type="Gene3D" id="1.20.1170.10">
    <property type="match status" value="1"/>
</dbReference>
<organism evidence="3 4">
    <name type="scientific">Clostridium cibarium</name>
    <dbReference type="NCBI Taxonomy" id="2762247"/>
    <lineage>
        <taxon>Bacteria</taxon>
        <taxon>Bacillati</taxon>
        <taxon>Bacillota</taxon>
        <taxon>Clostridia</taxon>
        <taxon>Eubacteriales</taxon>
        <taxon>Clostridiaceae</taxon>
        <taxon>Clostridium</taxon>
    </lineage>
</organism>
<keyword evidence="4" id="KW-1185">Reference proteome</keyword>
<keyword evidence="2" id="KW-1133">Transmembrane helix</keyword>
<protein>
    <submittedName>
        <fullName evidence="3">Uncharacterized protein</fullName>
    </submittedName>
</protein>
<feature type="transmembrane region" description="Helical" evidence="2">
    <location>
        <begin position="200"/>
        <end position="225"/>
    </location>
</feature>
<name>A0ABR8PTB9_9CLOT</name>
<evidence type="ECO:0000313" key="4">
    <source>
        <dbReference type="Proteomes" id="UP000627781"/>
    </source>
</evidence>
<keyword evidence="2" id="KW-0472">Membrane</keyword>
<keyword evidence="2" id="KW-0812">Transmembrane</keyword>
<dbReference type="EMBL" id="JACSRA010000011">
    <property type="protein sequence ID" value="MBD7911414.1"/>
    <property type="molecule type" value="Genomic_DNA"/>
</dbReference>
<gene>
    <name evidence="3" type="ORF">H9661_08605</name>
</gene>
<comment type="caution">
    <text evidence="3">The sequence shown here is derived from an EMBL/GenBank/DDBJ whole genome shotgun (WGS) entry which is preliminary data.</text>
</comment>
<keyword evidence="1" id="KW-0175">Coiled coil</keyword>
<evidence type="ECO:0000256" key="2">
    <source>
        <dbReference type="SAM" id="Phobius"/>
    </source>
</evidence>
<reference evidence="3 4" key="1">
    <citation type="submission" date="2020-08" db="EMBL/GenBank/DDBJ databases">
        <title>A Genomic Blueprint of the Chicken Gut Microbiome.</title>
        <authorList>
            <person name="Gilroy R."/>
            <person name="Ravi A."/>
            <person name="Getino M."/>
            <person name="Pursley I."/>
            <person name="Horton D.L."/>
            <person name="Alikhan N.-F."/>
            <person name="Baker D."/>
            <person name="Gharbi K."/>
            <person name="Hall N."/>
            <person name="Watson M."/>
            <person name="Adriaenssens E.M."/>
            <person name="Foster-Nyarko E."/>
            <person name="Jarju S."/>
            <person name="Secka A."/>
            <person name="Antonio M."/>
            <person name="Oren A."/>
            <person name="Chaudhuri R."/>
            <person name="La Ragione R.M."/>
            <person name="Hildebrand F."/>
            <person name="Pallen M.J."/>
        </authorList>
    </citation>
    <scope>NUCLEOTIDE SEQUENCE [LARGE SCALE GENOMIC DNA]</scope>
    <source>
        <strain evidence="3 4">Sa3CVN1</strain>
    </source>
</reference>